<feature type="compositionally biased region" description="Low complexity" evidence="1">
    <location>
        <begin position="16"/>
        <end position="34"/>
    </location>
</feature>
<evidence type="ECO:0000313" key="2">
    <source>
        <dbReference type="EMBL" id="CDJ36862.1"/>
    </source>
</evidence>
<feature type="region of interest" description="Disordered" evidence="1">
    <location>
        <begin position="92"/>
        <end position="121"/>
    </location>
</feature>
<proteinExistence type="predicted"/>
<dbReference type="RefSeq" id="XP_037879150.1">
    <property type="nucleotide sequence ID" value="XM_038021966.1"/>
</dbReference>
<evidence type="ECO:0000256" key="1">
    <source>
        <dbReference type="SAM" id="MobiDB-lite"/>
    </source>
</evidence>
<dbReference type="GeneID" id="60403890"/>
<feature type="region of interest" description="Disordered" evidence="1">
    <location>
        <begin position="1"/>
        <end position="40"/>
    </location>
</feature>
<reference evidence="2" key="2">
    <citation type="submission" date="2013-10" db="EMBL/GenBank/DDBJ databases">
        <authorList>
            <person name="Aslett M."/>
        </authorList>
    </citation>
    <scope>NUCLEOTIDE SEQUENCE [LARGE SCALE GENOMIC DNA]</scope>
    <source>
        <strain evidence="2">Houghton</strain>
    </source>
</reference>
<organism evidence="2 3">
    <name type="scientific">Eimeria mitis</name>
    <dbReference type="NCBI Taxonomy" id="44415"/>
    <lineage>
        <taxon>Eukaryota</taxon>
        <taxon>Sar</taxon>
        <taxon>Alveolata</taxon>
        <taxon>Apicomplexa</taxon>
        <taxon>Conoidasida</taxon>
        <taxon>Coccidia</taxon>
        <taxon>Eucoccidiorida</taxon>
        <taxon>Eimeriorina</taxon>
        <taxon>Eimeriidae</taxon>
        <taxon>Eimeria</taxon>
    </lineage>
</organism>
<feature type="compositionally biased region" description="Polar residues" evidence="1">
    <location>
        <begin position="1"/>
        <end position="15"/>
    </location>
</feature>
<evidence type="ECO:0000313" key="3">
    <source>
        <dbReference type="Proteomes" id="UP000030744"/>
    </source>
</evidence>
<sequence>MQSPTPTAERSPQAANSGSNGNSSNSNSNSSSNGACSKPLSVFSVHGSAQLPYATSGVESGMSNTGKRGPEAALELNTAETTAGAPWDMDNLLGLKRVGPKGPSPGSSSAHQAATSGAAQPAQVVATSEALGSNEVVMDTSKELRASADATVRCLFSVLVVAVLLRCYVQVARETVPSWLGFALD</sequence>
<protein>
    <submittedName>
        <fullName evidence="2">Uncharacterized protein</fullName>
    </submittedName>
</protein>
<feature type="compositionally biased region" description="Low complexity" evidence="1">
    <location>
        <begin position="100"/>
        <end position="109"/>
    </location>
</feature>
<reference evidence="2" key="1">
    <citation type="submission" date="2013-10" db="EMBL/GenBank/DDBJ databases">
        <title>Genomic analysis of the causative agents of coccidiosis in chickens.</title>
        <authorList>
            <person name="Reid A.J."/>
            <person name="Blake D."/>
            <person name="Billington K."/>
            <person name="Browne H."/>
            <person name="Dunn M."/>
            <person name="Hung S."/>
            <person name="Kawahara F."/>
            <person name="Miranda-Saavedra D."/>
            <person name="Mourier T."/>
            <person name="Nagra H."/>
            <person name="Otto T.D."/>
            <person name="Rawlings N."/>
            <person name="Sanchez A."/>
            <person name="Sanders M."/>
            <person name="Subramaniam C."/>
            <person name="Tay Y."/>
            <person name="Dear P."/>
            <person name="Doerig C."/>
            <person name="Gruber A."/>
            <person name="Parkinson J."/>
            <person name="Shirley M."/>
            <person name="Wan K.L."/>
            <person name="Berriman M."/>
            <person name="Tomley F."/>
            <person name="Pain A."/>
        </authorList>
    </citation>
    <scope>NUCLEOTIDE SEQUENCE [LARGE SCALE GENOMIC DNA]</scope>
    <source>
        <strain evidence="2">Houghton</strain>
    </source>
</reference>
<dbReference type="AlphaFoldDB" id="U6KKU3"/>
<dbReference type="EMBL" id="HG737148">
    <property type="protein sequence ID" value="CDJ36862.1"/>
    <property type="molecule type" value="Genomic_DNA"/>
</dbReference>
<dbReference type="Proteomes" id="UP000030744">
    <property type="component" value="Unassembled WGS sequence"/>
</dbReference>
<gene>
    <name evidence="2" type="ORF">EMH_0026190</name>
</gene>
<keyword evidence="3" id="KW-1185">Reference proteome</keyword>
<accession>U6KKU3</accession>
<name>U6KKU3_9EIME</name>
<dbReference type="VEuPathDB" id="ToxoDB:EMH_0026190"/>